<name>A0ACD4NHM2_9HYPH</name>
<sequence>MREAPSHIVFFGDGEKRFSLTLELIAELERLSGRGIGGLCRSLFAGDFHHAEVLQTIRLALIGGGTDPEEAAALVATYAAPRPVMEPYALAVAILETVMFGAAKKEPSDA</sequence>
<proteinExistence type="predicted"/>
<evidence type="ECO:0000313" key="2">
    <source>
        <dbReference type="Proteomes" id="UP001163223"/>
    </source>
</evidence>
<protein>
    <submittedName>
        <fullName evidence="1">Gene transfer agent family protein</fullName>
    </submittedName>
</protein>
<keyword evidence="2" id="KW-1185">Reference proteome</keyword>
<gene>
    <name evidence="1" type="ORF">OXU80_15380</name>
</gene>
<dbReference type="EMBL" id="CP113520">
    <property type="protein sequence ID" value="WAJ26286.1"/>
    <property type="molecule type" value="Genomic_DNA"/>
</dbReference>
<reference evidence="1" key="1">
    <citation type="submission" date="2022-11" db="EMBL/GenBank/DDBJ databases">
        <title>beta-Carotene-producing bacterium, Jeongeuplla avenae sp. nov., alleviates the salt stress of Arabidopsis seedlings.</title>
        <authorList>
            <person name="Jiang L."/>
            <person name="Lee J."/>
        </authorList>
    </citation>
    <scope>NUCLEOTIDE SEQUENCE</scope>
    <source>
        <strain evidence="1">DY_R2A_6</strain>
    </source>
</reference>
<evidence type="ECO:0000313" key="1">
    <source>
        <dbReference type="EMBL" id="WAJ26286.1"/>
    </source>
</evidence>
<accession>A0ACD4NHM2</accession>
<organism evidence="1 2">
    <name type="scientific">Antarcticirhabdus aurantiaca</name>
    <dbReference type="NCBI Taxonomy" id="2606717"/>
    <lineage>
        <taxon>Bacteria</taxon>
        <taxon>Pseudomonadati</taxon>
        <taxon>Pseudomonadota</taxon>
        <taxon>Alphaproteobacteria</taxon>
        <taxon>Hyphomicrobiales</taxon>
        <taxon>Aurantimonadaceae</taxon>
        <taxon>Antarcticirhabdus</taxon>
    </lineage>
</organism>
<dbReference type="Proteomes" id="UP001163223">
    <property type="component" value="Chromosome"/>
</dbReference>